<reference evidence="3" key="2">
    <citation type="submission" date="2015-06" db="UniProtKB">
        <authorList>
            <consortium name="EnsemblProtists"/>
        </authorList>
    </citation>
    <scope>IDENTIFICATION</scope>
    <source>
        <strain evidence="3">Emoy2</strain>
    </source>
</reference>
<dbReference type="PANTHER" id="PTHR12705:SF0">
    <property type="entry name" value="ORIGIN RECOGNITION COMPLEX SUBUNIT 5"/>
    <property type="match status" value="1"/>
</dbReference>
<dbReference type="PANTHER" id="PTHR12705">
    <property type="entry name" value="ORIGIN RECOGNITION COMPLEX SUBUNIT 5"/>
    <property type="match status" value="1"/>
</dbReference>
<evidence type="ECO:0000256" key="1">
    <source>
        <dbReference type="SAM" id="MobiDB-lite"/>
    </source>
</evidence>
<keyword evidence="4" id="KW-1185">Reference proteome</keyword>
<dbReference type="EMBL" id="JH598337">
    <property type="status" value="NOT_ANNOTATED_CDS"/>
    <property type="molecule type" value="Genomic_DNA"/>
</dbReference>
<dbReference type="EnsemblProtists" id="HpaT806710">
    <property type="protein sequence ID" value="HpaP806710"/>
    <property type="gene ID" value="HpaG806710"/>
</dbReference>
<dbReference type="GO" id="GO:0003688">
    <property type="term" value="F:DNA replication origin binding"/>
    <property type="evidence" value="ECO:0007669"/>
    <property type="project" value="TreeGrafter"/>
</dbReference>
<dbReference type="AlphaFoldDB" id="M4BJX8"/>
<accession>M4BJX8</accession>
<feature type="region of interest" description="Disordered" evidence="1">
    <location>
        <begin position="377"/>
        <end position="403"/>
    </location>
</feature>
<dbReference type="InParanoid" id="M4BJX8"/>
<reference evidence="4" key="1">
    <citation type="journal article" date="2010" name="Science">
        <title>Signatures of adaptation to obligate biotrophy in the Hyaloperonospora arabidopsidis genome.</title>
        <authorList>
            <person name="Baxter L."/>
            <person name="Tripathy S."/>
            <person name="Ishaque N."/>
            <person name="Boot N."/>
            <person name="Cabral A."/>
            <person name="Kemen E."/>
            <person name="Thines M."/>
            <person name="Ah-Fong A."/>
            <person name="Anderson R."/>
            <person name="Badejoko W."/>
            <person name="Bittner-Eddy P."/>
            <person name="Boore J.L."/>
            <person name="Chibucos M.C."/>
            <person name="Coates M."/>
            <person name="Dehal P."/>
            <person name="Delehaunty K."/>
            <person name="Dong S."/>
            <person name="Downton P."/>
            <person name="Dumas B."/>
            <person name="Fabro G."/>
            <person name="Fronick C."/>
            <person name="Fuerstenberg S.I."/>
            <person name="Fulton L."/>
            <person name="Gaulin E."/>
            <person name="Govers F."/>
            <person name="Hughes L."/>
            <person name="Humphray S."/>
            <person name="Jiang R.H."/>
            <person name="Judelson H."/>
            <person name="Kamoun S."/>
            <person name="Kyung K."/>
            <person name="Meijer H."/>
            <person name="Minx P."/>
            <person name="Morris P."/>
            <person name="Nelson J."/>
            <person name="Phuntumart V."/>
            <person name="Qutob D."/>
            <person name="Rehmany A."/>
            <person name="Rougon-Cardoso A."/>
            <person name="Ryden P."/>
            <person name="Torto-Alalibo T."/>
            <person name="Studholme D."/>
            <person name="Wang Y."/>
            <person name="Win J."/>
            <person name="Wood J."/>
            <person name="Clifton S.W."/>
            <person name="Rogers J."/>
            <person name="Van den Ackerveken G."/>
            <person name="Jones J.D."/>
            <person name="McDowell J.M."/>
            <person name="Beynon J."/>
            <person name="Tyler B.M."/>
        </authorList>
    </citation>
    <scope>NUCLEOTIDE SEQUENCE [LARGE SCALE GENOMIC DNA]</scope>
    <source>
        <strain evidence="4">Emoy2</strain>
    </source>
</reference>
<organism evidence="3 4">
    <name type="scientific">Hyaloperonospora arabidopsidis (strain Emoy2)</name>
    <name type="common">Downy mildew agent</name>
    <name type="synonym">Peronospora arabidopsidis</name>
    <dbReference type="NCBI Taxonomy" id="559515"/>
    <lineage>
        <taxon>Eukaryota</taxon>
        <taxon>Sar</taxon>
        <taxon>Stramenopiles</taxon>
        <taxon>Oomycota</taxon>
        <taxon>Peronosporomycetes</taxon>
        <taxon>Peronosporales</taxon>
        <taxon>Peronosporaceae</taxon>
        <taxon>Hyaloperonospora</taxon>
    </lineage>
</organism>
<dbReference type="InterPro" id="IPR020796">
    <property type="entry name" value="ORC5"/>
</dbReference>
<evidence type="ECO:0000313" key="3">
    <source>
        <dbReference type="EnsemblProtists" id="HpaP806710"/>
    </source>
</evidence>
<feature type="domain" description="Origin recognition complex subunit 5 C-terminal" evidence="2">
    <location>
        <begin position="350"/>
        <end position="507"/>
    </location>
</feature>
<name>M4BJX8_HYAAE</name>
<dbReference type="Pfam" id="PF14630">
    <property type="entry name" value="ORC5_C"/>
    <property type="match status" value="1"/>
</dbReference>
<dbReference type="eggNOG" id="KOG2543">
    <property type="taxonomic scope" value="Eukaryota"/>
</dbReference>
<sequence length="511" mass="56900">MLAREGPLAALTRAAGLNTGTFESPAPLVIVYGGASTGKSMAVAQTLRTHPSPSTLVDCTALYSAKELYREALAQLYDGLSMQKNCTMDEIIIENEAPSGGGQLNDEVQNEEQFSSLNFLGFFKTLDKLMLLNATKGRSRRDANSGNVLYFALDHVDKLLDRGLGALLTCVCTINDQIAYLNVSLNVMKLAAVMFEDAPPWEVCVLLLTRGMSLDFDRLVMPFYPAYVHFPPYKPGQLADILVQQLGMKEAHDMFHTWLVYLHGLLPPAPDGDWLEFRAAVVHLLPQFHDLFTLPVQGCQASRMKTKIERDTKTLVQAFLRTRRRDLFGYHKVSGGGVGDLSELISCTNLSRNCLLLVLAGYLASFNPQETDVRFLSSSGGMRRKKRAKKTPDGNSTVSTATTSNKTQHISQLLIGPRIFTLQRLLAIYLNLRVEAEAGNTLFHDELCSPETREEVFAHLATLVRMQLFQRTTPPHVLDNIKFRCLADARFVQETARYLSFPLDAYLNRAT</sequence>
<dbReference type="GO" id="GO:0006270">
    <property type="term" value="P:DNA replication initiation"/>
    <property type="evidence" value="ECO:0007669"/>
    <property type="project" value="TreeGrafter"/>
</dbReference>
<dbReference type="VEuPathDB" id="FungiDB:HpaG806710"/>
<dbReference type="STRING" id="559515.M4BJX8"/>
<feature type="compositionally biased region" description="Polar residues" evidence="1">
    <location>
        <begin position="393"/>
        <end position="403"/>
    </location>
</feature>
<evidence type="ECO:0000259" key="2">
    <source>
        <dbReference type="Pfam" id="PF14630"/>
    </source>
</evidence>
<dbReference type="Proteomes" id="UP000011713">
    <property type="component" value="Unassembled WGS sequence"/>
</dbReference>
<dbReference type="GO" id="GO:0005664">
    <property type="term" value="C:nuclear origin of replication recognition complex"/>
    <property type="evidence" value="ECO:0007669"/>
    <property type="project" value="TreeGrafter"/>
</dbReference>
<dbReference type="OMA" id="FHRLWAS"/>
<dbReference type="InterPro" id="IPR047088">
    <property type="entry name" value="ORC5_C"/>
</dbReference>
<evidence type="ECO:0000313" key="4">
    <source>
        <dbReference type="Proteomes" id="UP000011713"/>
    </source>
</evidence>
<proteinExistence type="predicted"/>
<dbReference type="HOGENOM" id="CLU_026964_0_0_1"/>
<protein>
    <recommendedName>
        <fullName evidence="2">Origin recognition complex subunit 5 C-terminal domain-containing protein</fullName>
    </recommendedName>
</protein>